<dbReference type="EMBL" id="KB097182">
    <property type="protein sequence ID" value="ESN98362.1"/>
    <property type="molecule type" value="Genomic_DNA"/>
</dbReference>
<proteinExistence type="predicted"/>
<protein>
    <recommendedName>
        <fullName evidence="4">Anaphase-promoting complex subunit 4 WD40 domain-containing protein</fullName>
    </recommendedName>
</protein>
<dbReference type="InterPro" id="IPR015943">
    <property type="entry name" value="WD40/YVTN_repeat-like_dom_sf"/>
</dbReference>
<dbReference type="EMBL" id="AMQM01005976">
    <property type="status" value="NOT_ANNOTATED_CDS"/>
    <property type="molecule type" value="Genomic_DNA"/>
</dbReference>
<name>T1FBE5_HELRO</name>
<dbReference type="Proteomes" id="UP000015101">
    <property type="component" value="Unassembled WGS sequence"/>
</dbReference>
<dbReference type="OrthoDB" id="445052at2759"/>
<dbReference type="AlphaFoldDB" id="T1FBE5"/>
<dbReference type="Gene3D" id="2.130.10.10">
    <property type="entry name" value="YVTN repeat-like/Quinoprotein amine dehydrogenase"/>
    <property type="match status" value="1"/>
</dbReference>
<dbReference type="RefSeq" id="XP_009023689.1">
    <property type="nucleotide sequence ID" value="XM_009025441.1"/>
</dbReference>
<gene>
    <name evidence="2" type="primary">20206144</name>
    <name evidence="1" type="ORF">HELRODRAFT_177245</name>
</gene>
<keyword evidence="3" id="KW-1185">Reference proteome</keyword>
<organism evidence="2 3">
    <name type="scientific">Helobdella robusta</name>
    <name type="common">Californian leech</name>
    <dbReference type="NCBI Taxonomy" id="6412"/>
    <lineage>
        <taxon>Eukaryota</taxon>
        <taxon>Metazoa</taxon>
        <taxon>Spiralia</taxon>
        <taxon>Lophotrochozoa</taxon>
        <taxon>Annelida</taxon>
        <taxon>Clitellata</taxon>
        <taxon>Hirudinea</taxon>
        <taxon>Rhynchobdellida</taxon>
        <taxon>Glossiphoniidae</taxon>
        <taxon>Helobdella</taxon>
    </lineage>
</organism>
<sequence>MCKKMKKQQNILITSCDFSFSDHSTFVIGSVSGLIFCCSINPNSTNAQILFLSKNLPLVQLDVGVGSLFSIKWLPHDPTVLAISTEEGCVLFYELSESYVLSLVSKVKLKDSKQVYALSFSDKRLFNWINSF</sequence>
<evidence type="ECO:0008006" key="4">
    <source>
        <dbReference type="Google" id="ProtNLM"/>
    </source>
</evidence>
<evidence type="ECO:0000313" key="1">
    <source>
        <dbReference type="EMBL" id="ESN98362.1"/>
    </source>
</evidence>
<dbReference type="HOGENOM" id="CLU_1919325_0_0_1"/>
<dbReference type="SUPFAM" id="SSF50978">
    <property type="entry name" value="WD40 repeat-like"/>
    <property type="match status" value="1"/>
</dbReference>
<reference evidence="3" key="1">
    <citation type="submission" date="2012-12" db="EMBL/GenBank/DDBJ databases">
        <authorList>
            <person name="Hellsten U."/>
            <person name="Grimwood J."/>
            <person name="Chapman J.A."/>
            <person name="Shapiro H."/>
            <person name="Aerts A."/>
            <person name="Otillar R.P."/>
            <person name="Terry A.Y."/>
            <person name="Boore J.L."/>
            <person name="Simakov O."/>
            <person name="Marletaz F."/>
            <person name="Cho S.-J."/>
            <person name="Edsinger-Gonzales E."/>
            <person name="Havlak P."/>
            <person name="Kuo D.-H."/>
            <person name="Larsson T."/>
            <person name="Lv J."/>
            <person name="Arendt D."/>
            <person name="Savage R."/>
            <person name="Osoegawa K."/>
            <person name="de Jong P."/>
            <person name="Lindberg D.R."/>
            <person name="Seaver E.C."/>
            <person name="Weisblat D.A."/>
            <person name="Putnam N.H."/>
            <person name="Grigoriev I.V."/>
            <person name="Rokhsar D.S."/>
        </authorList>
    </citation>
    <scope>NUCLEOTIDE SEQUENCE</scope>
</reference>
<evidence type="ECO:0000313" key="3">
    <source>
        <dbReference type="Proteomes" id="UP000015101"/>
    </source>
</evidence>
<dbReference type="InParanoid" id="T1FBE5"/>
<dbReference type="InterPro" id="IPR036322">
    <property type="entry name" value="WD40_repeat_dom_sf"/>
</dbReference>
<reference evidence="2" key="3">
    <citation type="submission" date="2015-06" db="UniProtKB">
        <authorList>
            <consortium name="EnsemblMetazoa"/>
        </authorList>
    </citation>
    <scope>IDENTIFICATION</scope>
</reference>
<dbReference type="KEGG" id="hro:HELRODRAFT_177245"/>
<dbReference type="EnsemblMetazoa" id="HelroT177245">
    <property type="protein sequence ID" value="HelroP177245"/>
    <property type="gene ID" value="HelroG177245"/>
</dbReference>
<dbReference type="CTD" id="20206144"/>
<reference evidence="1 3" key="2">
    <citation type="journal article" date="2013" name="Nature">
        <title>Insights into bilaterian evolution from three spiralian genomes.</title>
        <authorList>
            <person name="Simakov O."/>
            <person name="Marletaz F."/>
            <person name="Cho S.J."/>
            <person name="Edsinger-Gonzales E."/>
            <person name="Havlak P."/>
            <person name="Hellsten U."/>
            <person name="Kuo D.H."/>
            <person name="Larsson T."/>
            <person name="Lv J."/>
            <person name="Arendt D."/>
            <person name="Savage R."/>
            <person name="Osoegawa K."/>
            <person name="de Jong P."/>
            <person name="Grimwood J."/>
            <person name="Chapman J.A."/>
            <person name="Shapiro H."/>
            <person name="Aerts A."/>
            <person name="Otillar R.P."/>
            <person name="Terry A.Y."/>
            <person name="Boore J.L."/>
            <person name="Grigoriev I.V."/>
            <person name="Lindberg D.R."/>
            <person name="Seaver E.C."/>
            <person name="Weisblat D.A."/>
            <person name="Putnam N.H."/>
            <person name="Rokhsar D.S."/>
        </authorList>
    </citation>
    <scope>NUCLEOTIDE SEQUENCE</scope>
</reference>
<evidence type="ECO:0000313" key="2">
    <source>
        <dbReference type="EnsemblMetazoa" id="HelroP177245"/>
    </source>
</evidence>
<accession>T1FBE5</accession>
<dbReference type="GeneID" id="20206144"/>